<evidence type="ECO:0000256" key="5">
    <source>
        <dbReference type="ARBA" id="ARBA00022723"/>
    </source>
</evidence>
<dbReference type="InterPro" id="IPR020855">
    <property type="entry name" value="Ureohydrolase_Mn_BS"/>
</dbReference>
<comment type="similarity">
    <text evidence="11 12">Belongs to the arginase family.</text>
</comment>
<dbReference type="GO" id="GO:0006525">
    <property type="term" value="P:arginine metabolic process"/>
    <property type="evidence" value="ECO:0007669"/>
    <property type="project" value="UniProtKB-KW"/>
</dbReference>
<dbReference type="PROSITE" id="PS01053">
    <property type="entry name" value="ARGINASE_1"/>
    <property type="match status" value="1"/>
</dbReference>
<gene>
    <name evidence="14" type="primary">argI</name>
    <name evidence="14" type="ORF">PBLR_15016</name>
</gene>
<evidence type="ECO:0000256" key="11">
    <source>
        <dbReference type="PROSITE-ProRule" id="PRU00742"/>
    </source>
</evidence>
<keyword evidence="7 10" id="KW-0464">Manganese</keyword>
<feature type="binding site" evidence="10">
    <location>
        <position position="139"/>
    </location>
    <ligand>
        <name>Mn(2+)</name>
        <dbReference type="ChEBI" id="CHEBI:29035"/>
        <label>1</label>
    </ligand>
</feature>
<dbReference type="PROSITE" id="PS51409">
    <property type="entry name" value="ARGINASE_2"/>
    <property type="match status" value="1"/>
</dbReference>
<feature type="binding site" evidence="10">
    <location>
        <position position="135"/>
    </location>
    <ligand>
        <name>Mn(2+)</name>
        <dbReference type="ChEBI" id="CHEBI:29035"/>
        <label>1</label>
    </ligand>
</feature>
<dbReference type="Gene3D" id="3.40.800.10">
    <property type="entry name" value="Ureohydrolase domain"/>
    <property type="match status" value="1"/>
</dbReference>
<organism evidence="14 15">
    <name type="scientific">Paenibacillus alvei</name>
    <name type="common">Bacillus alvei</name>
    <dbReference type="NCBI Taxonomy" id="44250"/>
    <lineage>
        <taxon>Bacteria</taxon>
        <taxon>Bacillati</taxon>
        <taxon>Bacillota</taxon>
        <taxon>Bacilli</taxon>
        <taxon>Bacillales</taxon>
        <taxon>Paenibacillaceae</taxon>
        <taxon>Paenibacillus</taxon>
    </lineage>
</organism>
<feature type="binding site" evidence="10">
    <location>
        <position position="112"/>
    </location>
    <ligand>
        <name>Mn(2+)</name>
        <dbReference type="ChEBI" id="CHEBI:29035"/>
        <label>1</label>
    </ligand>
</feature>
<dbReference type="PANTHER" id="PTHR43782:SF3">
    <property type="entry name" value="ARGINASE"/>
    <property type="match status" value="1"/>
</dbReference>
<evidence type="ECO:0000256" key="4">
    <source>
        <dbReference type="ARBA" id="ARBA00022503"/>
    </source>
</evidence>
<evidence type="ECO:0000256" key="7">
    <source>
        <dbReference type="ARBA" id="ARBA00023211"/>
    </source>
</evidence>
<evidence type="ECO:0000313" key="15">
    <source>
        <dbReference type="Proteomes" id="UP000304148"/>
    </source>
</evidence>
<comment type="pathway">
    <text evidence="1">Nitrogen metabolism; urea cycle; L-ornithine and urea from L-arginine: step 1/1.</text>
</comment>
<accession>A0A383RI05</accession>
<dbReference type="EC" id="3.5.3.1" evidence="2 9"/>
<evidence type="ECO:0000256" key="10">
    <source>
        <dbReference type="PIRSR" id="PIRSR036979-1"/>
    </source>
</evidence>
<dbReference type="PRINTS" id="PR00116">
    <property type="entry name" value="ARGINASE"/>
</dbReference>
<feature type="binding site" evidence="10">
    <location>
        <position position="241"/>
    </location>
    <ligand>
        <name>Mn(2+)</name>
        <dbReference type="ChEBI" id="CHEBI:29035"/>
        <label>1</label>
    </ligand>
</feature>
<dbReference type="AlphaFoldDB" id="A0A383RI05"/>
<dbReference type="EMBL" id="LS992241">
    <property type="protein sequence ID" value="SYX86590.1"/>
    <property type="molecule type" value="Genomic_DNA"/>
</dbReference>
<dbReference type="FunFam" id="3.40.800.10:FF:000012">
    <property type="entry name" value="Arginase"/>
    <property type="match status" value="1"/>
</dbReference>
<dbReference type="InterPro" id="IPR006035">
    <property type="entry name" value="Ureohydrolase"/>
</dbReference>
<keyword evidence="5 10" id="KW-0479">Metal-binding</keyword>
<keyword evidence="6 12" id="KW-0378">Hydrolase</keyword>
<dbReference type="PIRSF" id="PIRSF036979">
    <property type="entry name" value="Arginase"/>
    <property type="match status" value="1"/>
</dbReference>
<keyword evidence="4 13" id="KW-0056">Arginine metabolism</keyword>
<evidence type="ECO:0000256" key="9">
    <source>
        <dbReference type="NCBIfam" id="TIGR01229"/>
    </source>
</evidence>
<dbReference type="Proteomes" id="UP000304148">
    <property type="component" value="Chromosome"/>
</dbReference>
<dbReference type="GO" id="GO:0030145">
    <property type="term" value="F:manganese ion binding"/>
    <property type="evidence" value="ECO:0007669"/>
    <property type="project" value="TreeGrafter"/>
</dbReference>
<evidence type="ECO:0000256" key="1">
    <source>
        <dbReference type="ARBA" id="ARBA00005098"/>
    </source>
</evidence>
<dbReference type="PANTHER" id="PTHR43782">
    <property type="entry name" value="ARGINASE"/>
    <property type="match status" value="1"/>
</dbReference>
<protein>
    <recommendedName>
        <fullName evidence="3 9">Arginase</fullName>
        <ecNumber evidence="2 9">3.5.3.1</ecNumber>
    </recommendedName>
</protein>
<evidence type="ECO:0000256" key="8">
    <source>
        <dbReference type="ARBA" id="ARBA00047391"/>
    </source>
</evidence>
<sequence length="312" mass="33395">MTAQDRQMNMPLSIIQVPFGLGAGRRGAELGPECLMQIGLVRHLNQLGITVGEERRVGCTAAAVHSEAAATAAPVRKAKYVDEVIAMSDALSEQVQASIESGRFPLVLGGDHSIAIGTLAGLTQQYQQLGVIWFDAHADLNTEETSPSGNVHGMSLAVALGRASLTEGQWNWPGRSLNPKNIVLVGSRDLDPGERSYIREQGIACFTMHDIDRYGMLHVMKEAIRIASDGTDGVHLSFDVDSVDPVEAPGTGTPVRGGVSYREAHLALELLHESGIVTSAEFVEVNPSLDTDNRTARLALELIGTLLGDRIL</sequence>
<feature type="binding site" evidence="10">
    <location>
        <position position="239"/>
    </location>
    <ligand>
        <name>Mn(2+)</name>
        <dbReference type="ChEBI" id="CHEBI:29035"/>
        <label>1</label>
    </ligand>
</feature>
<evidence type="ECO:0000256" key="12">
    <source>
        <dbReference type="RuleBase" id="RU003684"/>
    </source>
</evidence>
<reference evidence="15" key="1">
    <citation type="submission" date="2018-08" db="EMBL/GenBank/DDBJ databases">
        <authorList>
            <person name="Chevrot R."/>
        </authorList>
    </citation>
    <scope>NUCLEOTIDE SEQUENCE [LARGE SCALE GENOMIC DNA]</scope>
</reference>
<name>A0A383RI05_PAEAL</name>
<evidence type="ECO:0000256" key="6">
    <source>
        <dbReference type="ARBA" id="ARBA00022801"/>
    </source>
</evidence>
<dbReference type="CDD" id="cd09989">
    <property type="entry name" value="Arginase"/>
    <property type="match status" value="1"/>
</dbReference>
<dbReference type="RefSeq" id="WP_138188475.1">
    <property type="nucleotide sequence ID" value="NZ_LS992241.1"/>
</dbReference>
<evidence type="ECO:0000256" key="13">
    <source>
        <dbReference type="RuleBase" id="RU361159"/>
    </source>
</evidence>
<dbReference type="InterPro" id="IPR023696">
    <property type="entry name" value="Ureohydrolase_dom_sf"/>
</dbReference>
<dbReference type="GO" id="GO:0004053">
    <property type="term" value="F:arginase activity"/>
    <property type="evidence" value="ECO:0007669"/>
    <property type="project" value="UniProtKB-UniRule"/>
</dbReference>
<dbReference type="Pfam" id="PF00491">
    <property type="entry name" value="Arginase"/>
    <property type="match status" value="1"/>
</dbReference>
<feature type="binding site" evidence="10">
    <location>
        <position position="137"/>
    </location>
    <ligand>
        <name>Mn(2+)</name>
        <dbReference type="ChEBI" id="CHEBI:29035"/>
        <label>1</label>
    </ligand>
</feature>
<dbReference type="UniPathway" id="UPA00158">
    <property type="reaction ID" value="UER00270"/>
</dbReference>
<evidence type="ECO:0000256" key="2">
    <source>
        <dbReference type="ARBA" id="ARBA00012168"/>
    </source>
</evidence>
<evidence type="ECO:0000313" key="14">
    <source>
        <dbReference type="EMBL" id="SYX86590.1"/>
    </source>
</evidence>
<dbReference type="InterPro" id="IPR014033">
    <property type="entry name" value="Arginase"/>
</dbReference>
<dbReference type="NCBIfam" id="TIGR01229">
    <property type="entry name" value="rocF_arginase"/>
    <property type="match status" value="1"/>
</dbReference>
<dbReference type="SUPFAM" id="SSF52768">
    <property type="entry name" value="Arginase/deacetylase"/>
    <property type="match status" value="1"/>
</dbReference>
<evidence type="ECO:0000256" key="3">
    <source>
        <dbReference type="ARBA" id="ARBA00018123"/>
    </source>
</evidence>
<dbReference type="GO" id="GO:0000050">
    <property type="term" value="P:urea cycle"/>
    <property type="evidence" value="ECO:0007669"/>
    <property type="project" value="UniProtKB-UniPathway"/>
</dbReference>
<dbReference type="GO" id="GO:0005737">
    <property type="term" value="C:cytoplasm"/>
    <property type="evidence" value="ECO:0007669"/>
    <property type="project" value="TreeGrafter"/>
</dbReference>
<comment type="catalytic activity">
    <reaction evidence="8 13">
        <text>L-arginine + H2O = urea + L-ornithine</text>
        <dbReference type="Rhea" id="RHEA:20569"/>
        <dbReference type="ChEBI" id="CHEBI:15377"/>
        <dbReference type="ChEBI" id="CHEBI:16199"/>
        <dbReference type="ChEBI" id="CHEBI:32682"/>
        <dbReference type="ChEBI" id="CHEBI:46911"/>
        <dbReference type="EC" id="3.5.3.1"/>
    </reaction>
</comment>
<comment type="cofactor">
    <cofactor evidence="10 13">
        <name>Mn(2+)</name>
        <dbReference type="ChEBI" id="CHEBI:29035"/>
    </cofactor>
    <text evidence="10 13">Binds 2 manganese ions per subunit.</text>
</comment>
<proteinExistence type="inferred from homology"/>